<evidence type="ECO:0000313" key="1">
    <source>
        <dbReference type="EMBL" id="TSJ46569.1"/>
    </source>
</evidence>
<dbReference type="AlphaFoldDB" id="A0A556N3D0"/>
<dbReference type="RefSeq" id="WP_144332106.1">
    <property type="nucleotide sequence ID" value="NZ_VLPL01000002.1"/>
</dbReference>
<dbReference type="OrthoDB" id="9830772at2"/>
<sequence>MNLRVISWVLCLVTMDSFSQGYSGNFEVPHQNRTYHFTLQDGELKNPVYTILDDTEYIYSMYLADSIVLSGIDSLTAVQQKDSLLKEFLSHFIGTYAEYNKKGRMIAASYYPVLTDLDDASYQSSVDQRMNFYPNGQPYAQFYQKNGRPARSIVYFTRDGEIEEITDLSQYKAGEEVVIRNPYDFRKRKETIKIVIE</sequence>
<proteinExistence type="predicted"/>
<keyword evidence="2" id="KW-1185">Reference proteome</keyword>
<protein>
    <submittedName>
        <fullName evidence="1">Uncharacterized protein</fullName>
    </submittedName>
</protein>
<accession>A0A556N3D0</accession>
<dbReference type="EMBL" id="VLPL01000002">
    <property type="protein sequence ID" value="TSJ46569.1"/>
    <property type="molecule type" value="Genomic_DNA"/>
</dbReference>
<name>A0A556N3D0_9FLAO</name>
<reference evidence="1 2" key="1">
    <citation type="submission" date="2019-07" db="EMBL/GenBank/DDBJ databases">
        <authorList>
            <person name="Huq M.A."/>
        </authorList>
    </citation>
    <scope>NUCLEOTIDE SEQUENCE [LARGE SCALE GENOMIC DNA]</scope>
    <source>
        <strain evidence="1 2">MAH-3</strain>
    </source>
</reference>
<comment type="caution">
    <text evidence="1">The sequence shown here is derived from an EMBL/GenBank/DDBJ whole genome shotgun (WGS) entry which is preliminary data.</text>
</comment>
<gene>
    <name evidence="1" type="ORF">FO442_05265</name>
</gene>
<organism evidence="1 2">
    <name type="scientific">Fluviicola chungangensis</name>
    <dbReference type="NCBI Taxonomy" id="2597671"/>
    <lineage>
        <taxon>Bacteria</taxon>
        <taxon>Pseudomonadati</taxon>
        <taxon>Bacteroidota</taxon>
        <taxon>Flavobacteriia</taxon>
        <taxon>Flavobacteriales</taxon>
        <taxon>Crocinitomicaceae</taxon>
        <taxon>Fluviicola</taxon>
    </lineage>
</organism>
<dbReference type="Proteomes" id="UP000316008">
    <property type="component" value="Unassembled WGS sequence"/>
</dbReference>
<evidence type="ECO:0000313" key="2">
    <source>
        <dbReference type="Proteomes" id="UP000316008"/>
    </source>
</evidence>